<reference evidence="2 3" key="1">
    <citation type="submission" date="2018-01" db="EMBL/GenBank/DDBJ databases">
        <title>Genomic Encyclopedia of Archaeal and Bacterial Type Strains, Phase II (KMG-II): from individual species to whole genera.</title>
        <authorList>
            <person name="Goeker M."/>
        </authorList>
    </citation>
    <scope>NUCLEOTIDE SEQUENCE [LARGE SCALE GENOMIC DNA]</scope>
    <source>
        <strain evidence="2 3">DSM 12048</strain>
    </source>
</reference>
<keyword evidence="3" id="KW-1185">Reference proteome</keyword>
<evidence type="ECO:0008006" key="4">
    <source>
        <dbReference type="Google" id="ProtNLM"/>
    </source>
</evidence>
<accession>A0A2S5JHT0</accession>
<feature type="signal peptide" evidence="1">
    <location>
        <begin position="1"/>
        <end position="28"/>
    </location>
</feature>
<feature type="chain" id="PRO_5015403822" description="Tat pathway signal sequence domain protein" evidence="1">
    <location>
        <begin position="29"/>
        <end position="155"/>
    </location>
</feature>
<organism evidence="2 3">
    <name type="scientific">Albidovulum inexpectatum</name>
    <dbReference type="NCBI Taxonomy" id="196587"/>
    <lineage>
        <taxon>Bacteria</taxon>
        <taxon>Pseudomonadati</taxon>
        <taxon>Pseudomonadota</taxon>
        <taxon>Alphaproteobacteria</taxon>
        <taxon>Rhodobacterales</taxon>
        <taxon>Paracoccaceae</taxon>
        <taxon>Albidovulum</taxon>
    </lineage>
</organism>
<dbReference type="RefSeq" id="WP_211289179.1">
    <property type="nucleotide sequence ID" value="NZ_PRDS01000004.1"/>
</dbReference>
<evidence type="ECO:0000313" key="3">
    <source>
        <dbReference type="Proteomes" id="UP000239736"/>
    </source>
</evidence>
<sequence>MSALRDTAGAGLCLVLAICAAVPSGAQTAPAEAEPETGDRRITLELSAIDQIDQACQVTFVVRNGLHPDIDDAVFQAVLFDTDRLVERLSLLDFGSLPAGRLQVRQFALPALDCARLGAVLINDADNCAGTGLDAKDCMAALDPSSRVQGVEMLK</sequence>
<name>A0A2S5JHT0_9RHOB</name>
<dbReference type="EMBL" id="PRDS01000004">
    <property type="protein sequence ID" value="PPB80845.1"/>
    <property type="molecule type" value="Genomic_DNA"/>
</dbReference>
<dbReference type="Proteomes" id="UP000239736">
    <property type="component" value="Unassembled WGS sequence"/>
</dbReference>
<keyword evidence="1" id="KW-0732">Signal</keyword>
<protein>
    <recommendedName>
        <fullName evidence="4">Tat pathway signal sequence domain protein</fullName>
    </recommendedName>
</protein>
<dbReference type="AlphaFoldDB" id="A0A2S5JHT0"/>
<proteinExistence type="predicted"/>
<evidence type="ECO:0000256" key="1">
    <source>
        <dbReference type="SAM" id="SignalP"/>
    </source>
</evidence>
<gene>
    <name evidence="2" type="ORF">LV82_01578</name>
</gene>
<comment type="caution">
    <text evidence="2">The sequence shown here is derived from an EMBL/GenBank/DDBJ whole genome shotgun (WGS) entry which is preliminary data.</text>
</comment>
<evidence type="ECO:0000313" key="2">
    <source>
        <dbReference type="EMBL" id="PPB80845.1"/>
    </source>
</evidence>